<dbReference type="InterPro" id="IPR013249">
    <property type="entry name" value="RNA_pol_sigma70_r4_t2"/>
</dbReference>
<evidence type="ECO:0000259" key="6">
    <source>
        <dbReference type="Pfam" id="PF08281"/>
    </source>
</evidence>
<keyword evidence="7" id="KW-0614">Plasmid</keyword>
<dbReference type="InterPro" id="IPR013324">
    <property type="entry name" value="RNA_pol_sigma_r3/r4-like"/>
</dbReference>
<dbReference type="Proteomes" id="UP001212326">
    <property type="component" value="Plasmid punmamed1"/>
</dbReference>
<gene>
    <name evidence="7" type="ORF">O1G22_44095</name>
</gene>
<evidence type="ECO:0000256" key="5">
    <source>
        <dbReference type="SAM" id="MobiDB-lite"/>
    </source>
</evidence>
<evidence type="ECO:0000313" key="7">
    <source>
        <dbReference type="EMBL" id="WBO69723.1"/>
    </source>
</evidence>
<dbReference type="SUPFAM" id="SSF88659">
    <property type="entry name" value="Sigma3 and sigma4 domains of RNA polymerase sigma factors"/>
    <property type="match status" value="1"/>
</dbReference>
<name>A0ABY7PL12_9ACTN</name>
<keyword evidence="8" id="KW-1185">Reference proteome</keyword>
<dbReference type="Gene3D" id="1.10.10.10">
    <property type="entry name" value="Winged helix-like DNA-binding domain superfamily/Winged helix DNA-binding domain"/>
    <property type="match status" value="1"/>
</dbReference>
<feature type="region of interest" description="Disordered" evidence="5">
    <location>
        <begin position="75"/>
        <end position="100"/>
    </location>
</feature>
<keyword evidence="4" id="KW-0804">Transcription</keyword>
<dbReference type="Pfam" id="PF08281">
    <property type="entry name" value="Sigma70_r4_2"/>
    <property type="match status" value="1"/>
</dbReference>
<evidence type="ECO:0000256" key="1">
    <source>
        <dbReference type="ARBA" id="ARBA00010641"/>
    </source>
</evidence>
<dbReference type="InterPro" id="IPR036388">
    <property type="entry name" value="WH-like_DNA-bd_sf"/>
</dbReference>
<keyword evidence="3" id="KW-0731">Sigma factor</keyword>
<evidence type="ECO:0000256" key="3">
    <source>
        <dbReference type="ARBA" id="ARBA00023082"/>
    </source>
</evidence>
<sequence length="240" mass="25183">MSRSEEFDAVRPLLFSLAHRILGSAGDAQDAIEETRLRYESAPAVPAPATAFLSAEVVRVSWETLRAARSRQDEYAGPWFAGPPPADPFQDPDRPPEPAESLSTAAVLLLERLSPLERAVFVLREILGCDIARTASAVGCSEAACHQLAASVTARSDAGGEALPWPGYVAGADHSARLLAAIVPALLRVGVTMRPADVAAGPGAAFHDHHGTFLGALALDVLDGRIQAVRRVPEAAGEAA</sequence>
<dbReference type="PANTHER" id="PTHR30173:SF36">
    <property type="entry name" value="ECF RNA POLYMERASE SIGMA FACTOR SIGJ"/>
    <property type="match status" value="1"/>
</dbReference>
<proteinExistence type="inferred from homology"/>
<protein>
    <submittedName>
        <fullName evidence="7">Sigma factor-like helix-turn-helix DNA-binding protein</fullName>
    </submittedName>
</protein>
<accession>A0ABY7PL12</accession>
<dbReference type="InterPro" id="IPR052704">
    <property type="entry name" value="ECF_Sigma-70_Domain"/>
</dbReference>
<comment type="similarity">
    <text evidence="1">Belongs to the sigma-70 factor family. ECF subfamily.</text>
</comment>
<evidence type="ECO:0000256" key="4">
    <source>
        <dbReference type="ARBA" id="ARBA00023163"/>
    </source>
</evidence>
<dbReference type="RefSeq" id="WP_270086891.1">
    <property type="nucleotide sequence ID" value="NZ_CP115301.1"/>
</dbReference>
<keyword evidence="2" id="KW-0805">Transcription regulation</keyword>
<geneLocation type="plasmid" evidence="7 8">
    <name>punmamed1</name>
</geneLocation>
<organism evidence="7 8">
    <name type="scientific">Streptomyces camelliae</name>
    <dbReference type="NCBI Taxonomy" id="3004093"/>
    <lineage>
        <taxon>Bacteria</taxon>
        <taxon>Bacillati</taxon>
        <taxon>Actinomycetota</taxon>
        <taxon>Actinomycetes</taxon>
        <taxon>Kitasatosporales</taxon>
        <taxon>Streptomycetaceae</taxon>
        <taxon>Streptomyces</taxon>
    </lineage>
</organism>
<reference evidence="7 8" key="1">
    <citation type="submission" date="2022-12" db="EMBL/GenBank/DDBJ databases">
        <title>HUAS 2-6.</title>
        <authorList>
            <person name="Mo P."/>
        </authorList>
    </citation>
    <scope>NUCLEOTIDE SEQUENCE [LARGE SCALE GENOMIC DNA]</scope>
    <source>
        <strain evidence="7 8">HUAS 2-6</strain>
        <plasmid evidence="7 8">punmamed1</plasmid>
    </source>
</reference>
<evidence type="ECO:0000256" key="2">
    <source>
        <dbReference type="ARBA" id="ARBA00023015"/>
    </source>
</evidence>
<dbReference type="EMBL" id="CP115301">
    <property type="protein sequence ID" value="WBO69723.1"/>
    <property type="molecule type" value="Genomic_DNA"/>
</dbReference>
<dbReference type="PANTHER" id="PTHR30173">
    <property type="entry name" value="SIGMA 19 FACTOR"/>
    <property type="match status" value="1"/>
</dbReference>
<evidence type="ECO:0000313" key="8">
    <source>
        <dbReference type="Proteomes" id="UP001212326"/>
    </source>
</evidence>
<feature type="domain" description="RNA polymerase sigma factor 70 region 4 type 2" evidence="6">
    <location>
        <begin position="108"/>
        <end position="147"/>
    </location>
</feature>